<dbReference type="InterPro" id="IPR019787">
    <property type="entry name" value="Znf_PHD-finger"/>
</dbReference>
<evidence type="ECO:0000256" key="5">
    <source>
        <dbReference type="SAM" id="Coils"/>
    </source>
</evidence>
<evidence type="ECO:0000256" key="1">
    <source>
        <dbReference type="ARBA" id="ARBA00022723"/>
    </source>
</evidence>
<dbReference type="OrthoDB" id="336088at2759"/>
<dbReference type="Proteomes" id="UP000218231">
    <property type="component" value="Unassembled WGS sequence"/>
</dbReference>
<feature type="domain" description="PHD-type" evidence="8">
    <location>
        <begin position="199"/>
        <end position="322"/>
    </location>
</feature>
<evidence type="ECO:0000256" key="2">
    <source>
        <dbReference type="ARBA" id="ARBA00022771"/>
    </source>
</evidence>
<dbReference type="Gene3D" id="2.30.30.1150">
    <property type="match status" value="1"/>
</dbReference>
<dbReference type="Gene3D" id="3.30.40.10">
    <property type="entry name" value="Zinc/RING finger domain, C3HC4 (zinc finger)"/>
    <property type="match status" value="2"/>
</dbReference>
<feature type="compositionally biased region" description="Low complexity" evidence="6">
    <location>
        <begin position="724"/>
        <end position="741"/>
    </location>
</feature>
<dbReference type="PROSITE" id="PS01359">
    <property type="entry name" value="ZF_PHD_1"/>
    <property type="match status" value="1"/>
</dbReference>
<dbReference type="CDD" id="cd15562">
    <property type="entry name" value="PHD2_PHF14"/>
    <property type="match status" value="1"/>
</dbReference>
<dbReference type="InterPro" id="IPR050701">
    <property type="entry name" value="Histone_Mod_Regulator"/>
</dbReference>
<dbReference type="AlphaFoldDB" id="A0A2A2LQE1"/>
<keyword evidence="10" id="KW-1185">Reference proteome</keyword>
<dbReference type="GO" id="GO:0006357">
    <property type="term" value="P:regulation of transcription by RNA polymerase II"/>
    <property type="evidence" value="ECO:0007669"/>
    <property type="project" value="TreeGrafter"/>
</dbReference>
<evidence type="ECO:0000313" key="10">
    <source>
        <dbReference type="Proteomes" id="UP000218231"/>
    </source>
</evidence>
<dbReference type="Pfam" id="PF00628">
    <property type="entry name" value="PHD"/>
    <property type="match status" value="1"/>
</dbReference>
<evidence type="ECO:0008006" key="11">
    <source>
        <dbReference type="Google" id="ProtNLM"/>
    </source>
</evidence>
<dbReference type="InterPro" id="IPR001965">
    <property type="entry name" value="Znf_PHD"/>
</dbReference>
<protein>
    <recommendedName>
        <fullName evidence="11">PHD-type domain-containing protein</fullName>
    </recommendedName>
</protein>
<feature type="region of interest" description="Disordered" evidence="6">
    <location>
        <begin position="75"/>
        <end position="118"/>
    </location>
</feature>
<evidence type="ECO:0000256" key="6">
    <source>
        <dbReference type="SAM" id="MobiDB-lite"/>
    </source>
</evidence>
<dbReference type="PANTHER" id="PTHR13793">
    <property type="entry name" value="PHD FINGER PROTEINS"/>
    <property type="match status" value="1"/>
</dbReference>
<feature type="compositionally biased region" description="Acidic residues" evidence="6">
    <location>
        <begin position="87"/>
        <end position="113"/>
    </location>
</feature>
<evidence type="ECO:0000256" key="4">
    <source>
        <dbReference type="PROSITE-ProRule" id="PRU00146"/>
    </source>
</evidence>
<dbReference type="PROSITE" id="PS51805">
    <property type="entry name" value="EPHD"/>
    <property type="match status" value="1"/>
</dbReference>
<dbReference type="SUPFAM" id="SSF57903">
    <property type="entry name" value="FYVE/PHD zinc finger"/>
    <property type="match status" value="2"/>
</dbReference>
<evidence type="ECO:0000259" key="7">
    <source>
        <dbReference type="PROSITE" id="PS50016"/>
    </source>
</evidence>
<dbReference type="InterPro" id="IPR011011">
    <property type="entry name" value="Znf_FYVE_PHD"/>
</dbReference>
<feature type="coiled-coil region" evidence="5">
    <location>
        <begin position="460"/>
        <end position="508"/>
    </location>
</feature>
<organism evidence="9 10">
    <name type="scientific">Diploscapter pachys</name>
    <dbReference type="NCBI Taxonomy" id="2018661"/>
    <lineage>
        <taxon>Eukaryota</taxon>
        <taxon>Metazoa</taxon>
        <taxon>Ecdysozoa</taxon>
        <taxon>Nematoda</taxon>
        <taxon>Chromadorea</taxon>
        <taxon>Rhabditida</taxon>
        <taxon>Rhabditina</taxon>
        <taxon>Rhabditomorpha</taxon>
        <taxon>Rhabditoidea</taxon>
        <taxon>Rhabditidae</taxon>
        <taxon>Diploscapter</taxon>
    </lineage>
</organism>
<feature type="region of interest" description="Disordered" evidence="6">
    <location>
        <begin position="530"/>
        <end position="577"/>
    </location>
</feature>
<dbReference type="PROSITE" id="PS50016">
    <property type="entry name" value="ZF_PHD_2"/>
    <property type="match status" value="1"/>
</dbReference>
<keyword evidence="2 4" id="KW-0863">Zinc-finger</keyword>
<dbReference type="Pfam" id="PF13832">
    <property type="entry name" value="zf-HC5HC2H_2"/>
    <property type="match status" value="1"/>
</dbReference>
<evidence type="ECO:0000313" key="9">
    <source>
        <dbReference type="EMBL" id="PAV88255.1"/>
    </source>
</evidence>
<dbReference type="EMBL" id="LIAE01006522">
    <property type="protein sequence ID" value="PAV88255.1"/>
    <property type="molecule type" value="Genomic_DNA"/>
</dbReference>
<dbReference type="PANTHER" id="PTHR13793:SF158">
    <property type="entry name" value="PHD-TYPE DOMAIN-CONTAINING PROTEIN"/>
    <property type="match status" value="1"/>
</dbReference>
<dbReference type="InterPro" id="IPR019786">
    <property type="entry name" value="Zinc_finger_PHD-type_CS"/>
</dbReference>
<comment type="caution">
    <text evidence="9">The sequence shown here is derived from an EMBL/GenBank/DDBJ whole genome shotgun (WGS) entry which is preliminary data.</text>
</comment>
<feature type="compositionally biased region" description="Basic and acidic residues" evidence="6">
    <location>
        <begin position="665"/>
        <end position="683"/>
    </location>
</feature>
<keyword evidence="5" id="KW-0175">Coiled coil</keyword>
<dbReference type="GO" id="GO:0008270">
    <property type="term" value="F:zinc ion binding"/>
    <property type="evidence" value="ECO:0007669"/>
    <property type="project" value="UniProtKB-KW"/>
</dbReference>
<feature type="region of interest" description="Disordered" evidence="6">
    <location>
        <begin position="638"/>
        <end position="768"/>
    </location>
</feature>
<feature type="domain" description="PHD-type" evidence="7">
    <location>
        <begin position="583"/>
        <end position="636"/>
    </location>
</feature>
<feature type="compositionally biased region" description="Acidic residues" evidence="6">
    <location>
        <begin position="638"/>
        <end position="655"/>
    </location>
</feature>
<dbReference type="SMART" id="SM00249">
    <property type="entry name" value="PHD"/>
    <property type="match status" value="3"/>
</dbReference>
<sequence length="768" mass="86999">MIVRLRKTTSRLGRVCAEYPEFGFLWAWPKFVNLQMTDAEKQSFIAAAVQRAPGKRQIKPSAALIDLEVFGNDEEDDEDFVAKSDDSGEGESESSDVDEDESEGSDEEGEGSDAEEKNVDVKLDLDAEATDSAHPICAICLNMRQSAKNELPMTCDGCGLVVHETCYLPDVGDETDSTHSLETTEPWFCEPCIYGLKEPPHCELCPNRFGAFKRSDIGGRWVHLLCALYTQGVTFGDVDNLMAISWQELDHRQFGRKSCSACNDRLQARTGIVTNCEVGLCKEYFHITCAQRMGYLVDNSENEHVDDSVEIEPRFIYCRAHSNSDVVREKKRTYARFLAQEEKRITVMHRKKLNEREERKIQKALQRSQKKFESLVGITIGWPDANLDYQNDRKIRRSRQLHTSARYLDLFQEKAELNDVDKDAFQQEFLRIKGDQLAFLSPGFSREFIEYFENREAKILPQEQKRLEAMKEQNAELKKQQNKLHDEYKQLEQKASSVHDRVDHLKALTADVYETLVRLGAKKLKKPSYLDDVVNGSSAPNKRIRKRNGSLSSPKPKKNACPSAKLSTSDASPKDHPVSTLVLHTCDECKKTTDQHLLVDCDECNNFYHIGCLDPPLDRLPKKSKYGWICSKCNESSDSEASEQVDPSPVDDDNSNDGVTRRLRQRCDHTKARKIAEQEEQRRAYKSAIASGAPRRGSAKRKSDLTVLNSSKDEPTKKHRGSQNTPPNNSSGFSSPNGRNSVLSHASPDSRRSGRHSQPVMVLDDFEL</sequence>
<keyword evidence="1" id="KW-0479">Metal-binding</keyword>
<proteinExistence type="predicted"/>
<gene>
    <name evidence="9" type="ORF">WR25_13125</name>
</gene>
<reference evidence="9 10" key="1">
    <citation type="journal article" date="2017" name="Curr. Biol.">
        <title>Genome architecture and evolution of a unichromosomal asexual nematode.</title>
        <authorList>
            <person name="Fradin H."/>
            <person name="Zegar C."/>
            <person name="Gutwein M."/>
            <person name="Lucas J."/>
            <person name="Kovtun M."/>
            <person name="Corcoran D."/>
            <person name="Baugh L.R."/>
            <person name="Kiontke K."/>
            <person name="Gunsalus K."/>
            <person name="Fitch D.H."/>
            <person name="Piano F."/>
        </authorList>
    </citation>
    <scope>NUCLEOTIDE SEQUENCE [LARGE SCALE GENOMIC DNA]</scope>
    <source>
        <strain evidence="9">PF1309</strain>
    </source>
</reference>
<accession>A0A2A2LQE1</accession>
<name>A0A2A2LQE1_9BILA</name>
<dbReference type="InterPro" id="IPR034732">
    <property type="entry name" value="EPHD"/>
</dbReference>
<keyword evidence="3" id="KW-0862">Zinc</keyword>
<dbReference type="InterPro" id="IPR013083">
    <property type="entry name" value="Znf_RING/FYVE/PHD"/>
</dbReference>
<evidence type="ECO:0000259" key="8">
    <source>
        <dbReference type="PROSITE" id="PS51805"/>
    </source>
</evidence>
<evidence type="ECO:0000256" key="3">
    <source>
        <dbReference type="ARBA" id="ARBA00022833"/>
    </source>
</evidence>